<keyword evidence="1" id="KW-0812">Transmembrane</keyword>
<evidence type="ECO:0000313" key="3">
    <source>
        <dbReference type="Proteomes" id="UP000253509"/>
    </source>
</evidence>
<name>A0A366IED3_9MICO</name>
<dbReference type="Proteomes" id="UP000253509">
    <property type="component" value="Unassembled WGS sequence"/>
</dbReference>
<keyword evidence="3" id="KW-1185">Reference proteome</keyword>
<comment type="caution">
    <text evidence="2">The sequence shown here is derived from an EMBL/GenBank/DDBJ whole genome shotgun (WGS) entry which is preliminary data.</text>
</comment>
<protein>
    <submittedName>
        <fullName evidence="2">Uncharacterized protein</fullName>
    </submittedName>
</protein>
<evidence type="ECO:0000313" key="2">
    <source>
        <dbReference type="EMBL" id="RBP68741.1"/>
    </source>
</evidence>
<gene>
    <name evidence="2" type="ORF">DFO65_11518</name>
</gene>
<feature type="transmembrane region" description="Helical" evidence="1">
    <location>
        <begin position="28"/>
        <end position="48"/>
    </location>
</feature>
<organism evidence="2 3">
    <name type="scientific">Brevibacterium celere</name>
    <dbReference type="NCBI Taxonomy" id="225845"/>
    <lineage>
        <taxon>Bacteria</taxon>
        <taxon>Bacillati</taxon>
        <taxon>Actinomycetota</taxon>
        <taxon>Actinomycetes</taxon>
        <taxon>Micrococcales</taxon>
        <taxon>Brevibacteriaceae</taxon>
        <taxon>Brevibacterium</taxon>
    </lineage>
</organism>
<dbReference type="AlphaFoldDB" id="A0A366IED3"/>
<dbReference type="RefSeq" id="WP_113905413.1">
    <property type="nucleotide sequence ID" value="NZ_QNSB01000015.1"/>
</dbReference>
<sequence length="296" mass="32096">MTDRGPLTRRDAAARRTARRRSDRHPGWIRIGIALVVLAGVALGSTAYSASRFEEAKQERVAVSESDDVLVDSIYSDRIEGQYDPDYDRARYRQITASFDDDAIHVDEYLAFEMVDADLDAIRDEVEGLEVPIYVAFVASSDIDDADGDLDLTAARIATELDDEKATVLAFGSLGAGVAHKGVVRDVERPDLGVINEPYSTTGLSWVRALKQAEIYHDGGMLGSYADENGDPIIVNERPDDRPRDLEYGTGSAIAGASFGLLIGLIVTGTGAAVITVVRHHRTGGRDALQTTNRKG</sequence>
<dbReference type="EMBL" id="QNSB01000015">
    <property type="protein sequence ID" value="RBP68741.1"/>
    <property type="molecule type" value="Genomic_DNA"/>
</dbReference>
<proteinExistence type="predicted"/>
<accession>A0A366IED3</accession>
<feature type="transmembrane region" description="Helical" evidence="1">
    <location>
        <begin position="253"/>
        <end position="278"/>
    </location>
</feature>
<reference evidence="2 3" key="1">
    <citation type="submission" date="2018-06" db="EMBL/GenBank/DDBJ databases">
        <title>Freshwater and sediment microbial communities from various areas in North America, analyzing microbe dynamics in response to fracking.</title>
        <authorList>
            <person name="Lamendella R."/>
        </authorList>
    </citation>
    <scope>NUCLEOTIDE SEQUENCE [LARGE SCALE GENOMIC DNA]</scope>
    <source>
        <strain evidence="2 3">3b_TX</strain>
    </source>
</reference>
<keyword evidence="1" id="KW-0472">Membrane</keyword>
<keyword evidence="1" id="KW-1133">Transmembrane helix</keyword>
<evidence type="ECO:0000256" key="1">
    <source>
        <dbReference type="SAM" id="Phobius"/>
    </source>
</evidence>